<dbReference type="Gene3D" id="2.120.10.60">
    <property type="entry name" value="Tricorn protease N-terminal domain"/>
    <property type="match status" value="1"/>
</dbReference>
<evidence type="ECO:0000313" key="4">
    <source>
        <dbReference type="Proteomes" id="UP001232992"/>
    </source>
</evidence>
<dbReference type="Gene3D" id="2.120.10.30">
    <property type="entry name" value="TolB, C-terminal domain"/>
    <property type="match status" value="2"/>
</dbReference>
<dbReference type="PROSITE" id="PS51257">
    <property type="entry name" value="PROKAR_LIPOPROTEIN"/>
    <property type="match status" value="1"/>
</dbReference>
<proteinExistence type="inferred from homology"/>
<keyword evidence="4" id="KW-1185">Reference proteome</keyword>
<dbReference type="InterPro" id="IPR011042">
    <property type="entry name" value="6-blade_b-propeller_TolB-like"/>
</dbReference>
<dbReference type="Pfam" id="PF26549">
    <property type="entry name" value="Tricorn_N"/>
    <property type="match status" value="1"/>
</dbReference>
<dbReference type="EMBL" id="JAQOSQ010000006">
    <property type="protein sequence ID" value="MDJ1183131.1"/>
    <property type="molecule type" value="Genomic_DNA"/>
</dbReference>
<evidence type="ECO:0000313" key="3">
    <source>
        <dbReference type="EMBL" id="MDJ1183131.1"/>
    </source>
</evidence>
<feature type="signal peptide" evidence="2">
    <location>
        <begin position="1"/>
        <end position="31"/>
    </location>
</feature>
<protein>
    <submittedName>
        <fullName evidence="3">DPP IV N-terminal domain-containing protein</fullName>
    </submittedName>
</protein>
<accession>A0ABT7BVA9</accession>
<dbReference type="SUPFAM" id="SSF82171">
    <property type="entry name" value="DPP6 N-terminal domain-like"/>
    <property type="match status" value="1"/>
</dbReference>
<dbReference type="PANTHER" id="PTHR36842:SF1">
    <property type="entry name" value="PROTEIN TOLB"/>
    <property type="match status" value="1"/>
</dbReference>
<evidence type="ECO:0000256" key="1">
    <source>
        <dbReference type="ARBA" id="ARBA00009820"/>
    </source>
</evidence>
<comment type="similarity">
    <text evidence="1">Belongs to the TolB family.</text>
</comment>
<dbReference type="InterPro" id="IPR011659">
    <property type="entry name" value="WD40"/>
</dbReference>
<name>A0ABT7BVA9_9CYAN</name>
<keyword evidence="2" id="KW-0732">Signal</keyword>
<dbReference type="Pfam" id="PF07676">
    <property type="entry name" value="PD40"/>
    <property type="match status" value="2"/>
</dbReference>
<dbReference type="PANTHER" id="PTHR36842">
    <property type="entry name" value="PROTEIN TOLB HOMOLOG"/>
    <property type="match status" value="1"/>
</dbReference>
<comment type="caution">
    <text evidence="3">The sequence shown here is derived from an EMBL/GenBank/DDBJ whole genome shotgun (WGS) entry which is preliminary data.</text>
</comment>
<gene>
    <name evidence="3" type="ORF">PMH09_07980</name>
</gene>
<evidence type="ECO:0000256" key="2">
    <source>
        <dbReference type="SAM" id="SignalP"/>
    </source>
</evidence>
<dbReference type="Proteomes" id="UP001232992">
    <property type="component" value="Unassembled WGS sequence"/>
</dbReference>
<feature type="chain" id="PRO_5045923330" evidence="2">
    <location>
        <begin position="32"/>
        <end position="304"/>
    </location>
</feature>
<organism evidence="3 4">
    <name type="scientific">Roseofilum casamattae BLCC-M143</name>
    <dbReference type="NCBI Taxonomy" id="3022442"/>
    <lineage>
        <taxon>Bacteria</taxon>
        <taxon>Bacillati</taxon>
        <taxon>Cyanobacteriota</taxon>
        <taxon>Cyanophyceae</taxon>
        <taxon>Desertifilales</taxon>
        <taxon>Desertifilaceae</taxon>
        <taxon>Roseofilum</taxon>
        <taxon>Roseofilum casamattae</taxon>
    </lineage>
</organism>
<dbReference type="RefSeq" id="WP_283757786.1">
    <property type="nucleotide sequence ID" value="NZ_JAQOSQ010000006.1"/>
</dbReference>
<reference evidence="3 4" key="1">
    <citation type="submission" date="2023-01" db="EMBL/GenBank/DDBJ databases">
        <title>Novel diversity within Roseofilum (Cyanobacteria; Desertifilaceae) from marine benthic mats with descriptions of four novel species.</title>
        <authorList>
            <person name="Wang Y."/>
            <person name="Berthold D.E."/>
            <person name="Hu J."/>
            <person name="Lefler F.W."/>
            <person name="Laughinghouse H.D. IV."/>
        </authorList>
    </citation>
    <scope>NUCLEOTIDE SEQUENCE [LARGE SCALE GENOMIC DNA]</scope>
    <source>
        <strain evidence="3 4">BLCC-M143</strain>
    </source>
</reference>
<sequence length="304" mass="33828">MHRNSWAIAISLAAIACFSVLFFSSVSPALAPPAQIAFQSAREGSLSIYTIDADGSEPKQLTRELQDEGLPSWSPDRQKIAFVSNQDLNREIYVINADGSDRQRLTINPAWEFSPTWSPDGEKIAFSSDREGNQDIFAMNADGTRQTNLTNHPAVERSPDWSPDGDRILFTSNRADGQSVQIYIMNADGSNPIQLSDRPGIHRTPAWSPDGDRIAFSFEPLQLKPGYFVRDAEIYVMNADGTNPINLTQNPSRDLEPTWSPDGRQLAFRSTRNGNDFIYTIDRDGSNAKPIIEFPQTGAAPDWY</sequence>